<dbReference type="InterPro" id="IPR003142">
    <property type="entry name" value="BPL_C"/>
</dbReference>
<dbReference type="InterPro" id="IPR045864">
    <property type="entry name" value="aa-tRNA-synth_II/BPL/LPL"/>
</dbReference>
<dbReference type="Gene3D" id="3.30.930.10">
    <property type="entry name" value="Bira Bifunctional Protein, Domain 2"/>
    <property type="match status" value="1"/>
</dbReference>
<reference evidence="4" key="1">
    <citation type="submission" date="2020-05" db="EMBL/GenBank/DDBJ databases">
        <authorList>
            <person name="Chiriac C."/>
            <person name="Salcher M."/>
            <person name="Ghai R."/>
            <person name="Kavagutti S V."/>
        </authorList>
    </citation>
    <scope>NUCLEOTIDE SEQUENCE</scope>
</reference>
<evidence type="ECO:0000256" key="1">
    <source>
        <dbReference type="ARBA" id="ARBA00022598"/>
    </source>
</evidence>
<dbReference type="Gene3D" id="2.30.30.100">
    <property type="match status" value="1"/>
</dbReference>
<dbReference type="GO" id="GO:0005737">
    <property type="term" value="C:cytoplasm"/>
    <property type="evidence" value="ECO:0007669"/>
    <property type="project" value="TreeGrafter"/>
</dbReference>
<dbReference type="InterPro" id="IPR004408">
    <property type="entry name" value="Biotin_CoA_COase_ligase"/>
</dbReference>
<dbReference type="PANTHER" id="PTHR12835:SF5">
    <property type="entry name" value="BIOTIN--PROTEIN LIGASE"/>
    <property type="match status" value="1"/>
</dbReference>
<dbReference type="Pfam" id="PF03099">
    <property type="entry name" value="BPL_LplA_LipB"/>
    <property type="match status" value="1"/>
</dbReference>
<dbReference type="PROSITE" id="PS51733">
    <property type="entry name" value="BPL_LPL_CATALYTIC"/>
    <property type="match status" value="1"/>
</dbReference>
<dbReference type="InterPro" id="IPR004143">
    <property type="entry name" value="BPL_LPL_catalytic"/>
</dbReference>
<proteinExistence type="predicted"/>
<evidence type="ECO:0000259" key="3">
    <source>
        <dbReference type="PROSITE" id="PS51733"/>
    </source>
</evidence>
<dbReference type="Pfam" id="PF02237">
    <property type="entry name" value="BPL_C"/>
    <property type="match status" value="1"/>
</dbReference>
<dbReference type="EMBL" id="CAFBLQ010000004">
    <property type="protein sequence ID" value="CAB4857811.1"/>
    <property type="molecule type" value="Genomic_DNA"/>
</dbReference>
<sequence>MTLGTPHTHTRVLASTNDRARELASAGAPHGTLVTADAQTAGRGRQGRSWEAPAGSSLLLSMVLRDPPELLPLAGGLAVARTVGPLARIKWPNDVLLPAAPGEPATRKVAGILAEGRPQDGWAVLGIGLNVAVRLEDLPPELQGTAATLGLAPEDRAALLERLLSELDEALSLGTGELLAAYRERDALLGSEVSWSGGTGIAAGIDGSGRLVLELPGGGRTALDAGEVHLRAG</sequence>
<keyword evidence="1" id="KW-0436">Ligase</keyword>
<evidence type="ECO:0000313" key="4">
    <source>
        <dbReference type="EMBL" id="CAB4857811.1"/>
    </source>
</evidence>
<name>A0A6J7CJE0_9ZZZZ</name>
<organism evidence="4">
    <name type="scientific">freshwater metagenome</name>
    <dbReference type="NCBI Taxonomy" id="449393"/>
    <lineage>
        <taxon>unclassified sequences</taxon>
        <taxon>metagenomes</taxon>
        <taxon>ecological metagenomes</taxon>
    </lineage>
</organism>
<accession>A0A6J7CJE0</accession>
<dbReference type="PANTHER" id="PTHR12835">
    <property type="entry name" value="BIOTIN PROTEIN LIGASE"/>
    <property type="match status" value="1"/>
</dbReference>
<protein>
    <submittedName>
        <fullName evidence="4">Unannotated protein</fullName>
    </submittedName>
</protein>
<gene>
    <name evidence="4" type="ORF">UFOPK3423_00068</name>
</gene>
<dbReference type="NCBIfam" id="TIGR00121">
    <property type="entry name" value="birA_ligase"/>
    <property type="match status" value="1"/>
</dbReference>
<feature type="domain" description="BPL/LPL catalytic" evidence="3">
    <location>
        <begin position="1"/>
        <end position="175"/>
    </location>
</feature>
<evidence type="ECO:0000256" key="2">
    <source>
        <dbReference type="SAM" id="MobiDB-lite"/>
    </source>
</evidence>
<dbReference type="CDD" id="cd16442">
    <property type="entry name" value="BPL"/>
    <property type="match status" value="1"/>
</dbReference>
<feature type="region of interest" description="Disordered" evidence="2">
    <location>
        <begin position="22"/>
        <end position="50"/>
    </location>
</feature>
<dbReference type="GO" id="GO:0004077">
    <property type="term" value="F:biotin--[biotin carboxyl-carrier protein] ligase activity"/>
    <property type="evidence" value="ECO:0007669"/>
    <property type="project" value="InterPro"/>
</dbReference>
<dbReference type="AlphaFoldDB" id="A0A6J7CJE0"/>
<dbReference type="SUPFAM" id="SSF55681">
    <property type="entry name" value="Class II aaRS and biotin synthetases"/>
    <property type="match status" value="1"/>
</dbReference>